<comment type="subcellular location">
    <subcellularLocation>
        <location evidence="6">Cytoplasm</location>
    </subcellularLocation>
</comment>
<keyword evidence="5 6" id="KW-0269">Exonuclease</keyword>
<sequence length="91" mass="10350">MTNAGTDDANADVREFGYERARDELVNVVKMLEQGGLDLDDSLQLWERGEALAQRCEEHLAGARERVEQALSLADDEDEDDEYEDEDEDED</sequence>
<feature type="region of interest" description="Disordered" evidence="7">
    <location>
        <begin position="69"/>
        <end position="91"/>
    </location>
</feature>
<evidence type="ECO:0000256" key="5">
    <source>
        <dbReference type="ARBA" id="ARBA00022839"/>
    </source>
</evidence>
<dbReference type="NCBIfam" id="NF002139">
    <property type="entry name" value="PRK00977.1-3"/>
    <property type="match status" value="1"/>
</dbReference>
<dbReference type="NCBIfam" id="TIGR01280">
    <property type="entry name" value="xseB"/>
    <property type="match status" value="1"/>
</dbReference>
<comment type="similarity">
    <text evidence="1 6">Belongs to the XseB family.</text>
</comment>
<name>A0AAU7UYK5_9NOCA</name>
<protein>
    <recommendedName>
        <fullName evidence="6">Exodeoxyribonuclease 7 small subunit</fullName>
        <ecNumber evidence="6">3.1.11.6</ecNumber>
    </recommendedName>
    <alternativeName>
        <fullName evidence="6">Exodeoxyribonuclease VII small subunit</fullName>
        <shortName evidence="6">Exonuclease VII small subunit</shortName>
    </alternativeName>
</protein>
<dbReference type="HAMAP" id="MF_00337">
    <property type="entry name" value="Exonuc_7_S"/>
    <property type="match status" value="1"/>
</dbReference>
<evidence type="ECO:0000256" key="7">
    <source>
        <dbReference type="SAM" id="MobiDB-lite"/>
    </source>
</evidence>
<reference evidence="8" key="1">
    <citation type="submission" date="2023-08" db="EMBL/GenBank/DDBJ databases">
        <title>The novel hydrolase IpcH responsible for the initial isoprocarb degradation step in Rhodococcus sp. D-6.</title>
        <authorList>
            <person name="Zhu Q."/>
        </authorList>
    </citation>
    <scope>NUCLEOTIDE SEQUENCE</scope>
    <source>
        <strain evidence="8">D-6</strain>
    </source>
</reference>
<dbReference type="GO" id="GO:0009318">
    <property type="term" value="C:exodeoxyribonuclease VII complex"/>
    <property type="evidence" value="ECO:0007669"/>
    <property type="project" value="UniProtKB-UniRule"/>
</dbReference>
<dbReference type="GO" id="GO:0008855">
    <property type="term" value="F:exodeoxyribonuclease VII activity"/>
    <property type="evidence" value="ECO:0007669"/>
    <property type="project" value="UniProtKB-UniRule"/>
</dbReference>
<dbReference type="EMBL" id="CP132970">
    <property type="protein sequence ID" value="XBW04721.1"/>
    <property type="molecule type" value="Genomic_DNA"/>
</dbReference>
<dbReference type="SUPFAM" id="SSF116842">
    <property type="entry name" value="XseB-like"/>
    <property type="match status" value="1"/>
</dbReference>
<dbReference type="InterPro" id="IPR037004">
    <property type="entry name" value="Exonuc_VII_ssu_sf"/>
</dbReference>
<dbReference type="AlphaFoldDB" id="A0AAU7UYK5"/>
<dbReference type="KEGG" id="rhox:RBB84_01700"/>
<evidence type="ECO:0000256" key="4">
    <source>
        <dbReference type="ARBA" id="ARBA00022801"/>
    </source>
</evidence>
<keyword evidence="4 6" id="KW-0378">Hydrolase</keyword>
<dbReference type="Gene3D" id="1.10.287.1040">
    <property type="entry name" value="Exonuclease VII, small subunit"/>
    <property type="match status" value="1"/>
</dbReference>
<organism evidence="8">
    <name type="scientific">Rhodococcus sp. D-6</name>
    <dbReference type="NCBI Taxonomy" id="1387842"/>
    <lineage>
        <taxon>Bacteria</taxon>
        <taxon>Bacillati</taxon>
        <taxon>Actinomycetota</taxon>
        <taxon>Actinomycetes</taxon>
        <taxon>Mycobacteriales</taxon>
        <taxon>Nocardiaceae</taxon>
        <taxon>Rhodococcus</taxon>
    </lineage>
</organism>
<dbReference type="InterPro" id="IPR003761">
    <property type="entry name" value="Exonuc_VII_S"/>
</dbReference>
<evidence type="ECO:0000256" key="3">
    <source>
        <dbReference type="ARBA" id="ARBA00022722"/>
    </source>
</evidence>
<keyword evidence="2 6" id="KW-0963">Cytoplasm</keyword>
<gene>
    <name evidence="6" type="primary">xseB</name>
    <name evidence="8" type="ORF">RBB84_01700</name>
</gene>
<dbReference type="PANTHER" id="PTHR34137">
    <property type="entry name" value="EXODEOXYRIBONUCLEASE 7 SMALL SUBUNIT"/>
    <property type="match status" value="1"/>
</dbReference>
<comment type="catalytic activity">
    <reaction evidence="6">
        <text>Exonucleolytic cleavage in either 5'- to 3'- or 3'- to 5'-direction to yield nucleoside 5'-phosphates.</text>
        <dbReference type="EC" id="3.1.11.6"/>
    </reaction>
</comment>
<evidence type="ECO:0000256" key="2">
    <source>
        <dbReference type="ARBA" id="ARBA00022490"/>
    </source>
</evidence>
<keyword evidence="3 6" id="KW-0540">Nuclease</keyword>
<evidence type="ECO:0000256" key="1">
    <source>
        <dbReference type="ARBA" id="ARBA00009998"/>
    </source>
</evidence>
<dbReference type="GO" id="GO:0005829">
    <property type="term" value="C:cytosol"/>
    <property type="evidence" value="ECO:0007669"/>
    <property type="project" value="TreeGrafter"/>
</dbReference>
<comment type="function">
    <text evidence="6">Bidirectionally degrades single-stranded DNA into large acid-insoluble oligonucleotides, which are then degraded further into small acid-soluble oligonucleotides.</text>
</comment>
<dbReference type="RefSeq" id="WP_064255775.1">
    <property type="nucleotide sequence ID" value="NZ_CP132970.1"/>
</dbReference>
<accession>A0AAU7UYK5</accession>
<feature type="compositionally biased region" description="Acidic residues" evidence="7">
    <location>
        <begin position="74"/>
        <end position="91"/>
    </location>
</feature>
<comment type="subunit">
    <text evidence="6">Heterooligomer composed of large and small subunits.</text>
</comment>
<dbReference type="EC" id="3.1.11.6" evidence="6"/>
<evidence type="ECO:0000313" key="8">
    <source>
        <dbReference type="EMBL" id="XBW04721.1"/>
    </source>
</evidence>
<dbReference type="PANTHER" id="PTHR34137:SF1">
    <property type="entry name" value="EXODEOXYRIBONUCLEASE 7 SMALL SUBUNIT"/>
    <property type="match status" value="1"/>
</dbReference>
<dbReference type="GO" id="GO:0006308">
    <property type="term" value="P:DNA catabolic process"/>
    <property type="evidence" value="ECO:0007669"/>
    <property type="project" value="UniProtKB-UniRule"/>
</dbReference>
<evidence type="ECO:0000256" key="6">
    <source>
        <dbReference type="HAMAP-Rule" id="MF_00337"/>
    </source>
</evidence>
<proteinExistence type="inferred from homology"/>
<dbReference type="Pfam" id="PF02609">
    <property type="entry name" value="Exonuc_VII_S"/>
    <property type="match status" value="1"/>
</dbReference>
<dbReference type="PIRSF" id="PIRSF006488">
    <property type="entry name" value="Exonuc_VII_S"/>
    <property type="match status" value="1"/>
</dbReference>